<keyword evidence="3" id="KW-1185">Reference proteome</keyword>
<evidence type="ECO:0000256" key="1">
    <source>
        <dbReference type="SAM" id="Phobius"/>
    </source>
</evidence>
<dbReference type="AlphaFoldDB" id="A0A1H3SIG0"/>
<gene>
    <name evidence="2" type="ORF">SAMN05421504_11427</name>
</gene>
<keyword evidence="1" id="KW-0812">Transmembrane</keyword>
<keyword evidence="1" id="KW-1133">Transmembrane helix</keyword>
<evidence type="ECO:0000313" key="3">
    <source>
        <dbReference type="Proteomes" id="UP000199515"/>
    </source>
</evidence>
<sequence>MAGWEKALFVLGVVLELSAAVFFVVHFSEIEHVTSALAGLGLIPLFVVMITRLRRAAKK</sequence>
<organism evidence="2 3">
    <name type="scientific">Amycolatopsis xylanica</name>
    <dbReference type="NCBI Taxonomy" id="589385"/>
    <lineage>
        <taxon>Bacteria</taxon>
        <taxon>Bacillati</taxon>
        <taxon>Actinomycetota</taxon>
        <taxon>Actinomycetes</taxon>
        <taxon>Pseudonocardiales</taxon>
        <taxon>Pseudonocardiaceae</taxon>
        <taxon>Amycolatopsis</taxon>
    </lineage>
</organism>
<feature type="transmembrane region" description="Helical" evidence="1">
    <location>
        <begin position="7"/>
        <end position="27"/>
    </location>
</feature>
<feature type="transmembrane region" description="Helical" evidence="1">
    <location>
        <begin position="33"/>
        <end position="53"/>
    </location>
</feature>
<keyword evidence="1" id="KW-0472">Membrane</keyword>
<accession>A0A1H3SIG0</accession>
<dbReference type="EMBL" id="FNON01000014">
    <property type="protein sequence ID" value="SDZ37762.1"/>
    <property type="molecule type" value="Genomic_DNA"/>
</dbReference>
<evidence type="ECO:0000313" key="2">
    <source>
        <dbReference type="EMBL" id="SDZ37762.1"/>
    </source>
</evidence>
<dbReference type="RefSeq" id="WP_091299215.1">
    <property type="nucleotide sequence ID" value="NZ_FNON01000014.1"/>
</dbReference>
<reference evidence="2 3" key="1">
    <citation type="submission" date="2016-10" db="EMBL/GenBank/DDBJ databases">
        <authorList>
            <person name="de Groot N.N."/>
        </authorList>
    </citation>
    <scope>NUCLEOTIDE SEQUENCE [LARGE SCALE GENOMIC DNA]</scope>
    <source>
        <strain evidence="2 3">CPCC 202699</strain>
    </source>
</reference>
<dbReference type="Proteomes" id="UP000199515">
    <property type="component" value="Unassembled WGS sequence"/>
</dbReference>
<proteinExistence type="predicted"/>
<name>A0A1H3SIG0_9PSEU</name>
<protein>
    <submittedName>
        <fullName evidence="2">Uncharacterized protein</fullName>
    </submittedName>
</protein>